<evidence type="ECO:0000313" key="4">
    <source>
        <dbReference type="Proteomes" id="UP000004095"/>
    </source>
</evidence>
<organism evidence="3 4">
    <name type="scientific">Microscilla marina ATCC 23134</name>
    <dbReference type="NCBI Taxonomy" id="313606"/>
    <lineage>
        <taxon>Bacteria</taxon>
        <taxon>Pseudomonadati</taxon>
        <taxon>Bacteroidota</taxon>
        <taxon>Cytophagia</taxon>
        <taxon>Cytophagales</taxon>
        <taxon>Microscillaceae</taxon>
        <taxon>Microscilla</taxon>
    </lineage>
</organism>
<dbReference type="Proteomes" id="UP000004095">
    <property type="component" value="Unassembled WGS sequence"/>
</dbReference>
<gene>
    <name evidence="3" type="ORF">M23134_07904</name>
</gene>
<dbReference type="RefSeq" id="WP_002697597.1">
    <property type="nucleotide sequence ID" value="NZ_AAWS01000014.1"/>
</dbReference>
<proteinExistence type="inferred from homology"/>
<dbReference type="SUPFAM" id="SSF54001">
    <property type="entry name" value="Cysteine proteinases"/>
    <property type="match status" value="1"/>
</dbReference>
<dbReference type="Pfam" id="PF00797">
    <property type="entry name" value="Acetyltransf_2"/>
    <property type="match status" value="1"/>
</dbReference>
<keyword evidence="3" id="KW-0808">Transferase</keyword>
<dbReference type="EC" id="2.3.1.5" evidence="3"/>
<accession>A1ZLQ2</accession>
<dbReference type="InterPro" id="IPR053710">
    <property type="entry name" value="Arylamine_NAT_domain_sf"/>
</dbReference>
<keyword evidence="4" id="KW-1185">Reference proteome</keyword>
<dbReference type="PANTHER" id="PTHR11786">
    <property type="entry name" value="N-HYDROXYARYLAMINE O-ACETYLTRANSFERASE"/>
    <property type="match status" value="1"/>
</dbReference>
<dbReference type="InterPro" id="IPR001447">
    <property type="entry name" value="Arylamine_N-AcTrfase"/>
</dbReference>
<evidence type="ECO:0000256" key="1">
    <source>
        <dbReference type="ARBA" id="ARBA00006547"/>
    </source>
</evidence>
<sequence>MDLQKYLHRIGFKGSKLPLANLETLRLLHYAHMHQVPFENLDIHYNRYIEVDVEKFYKKIVNDNRGGFCFELNGLFNWALRQIGFDVTILAAAVINDQGDYGIPLGHLTNLVALEGKRWLVDVGFGDNFVYPIEFVPDKVQVQKGRYYRLKQLDETYYQYAVSDDGGANYKHWWKFTLTPRQLDDFKGACHYMQTSPDTHFTHNRVCSVSTPQGRITLSDLNFKTRVGKEQTVVALANEQEFLQVLQEQFSIVLHQPYQPPFGVR</sequence>
<dbReference type="PANTHER" id="PTHR11786:SF0">
    <property type="entry name" value="ARYLAMINE N-ACETYLTRANSFERASE 4-RELATED"/>
    <property type="match status" value="1"/>
</dbReference>
<dbReference type="EMBL" id="AAWS01000014">
    <property type="protein sequence ID" value="EAY28806.1"/>
    <property type="molecule type" value="Genomic_DNA"/>
</dbReference>
<dbReference type="InterPro" id="IPR038765">
    <property type="entry name" value="Papain-like_cys_pep_sf"/>
</dbReference>
<keyword evidence="3" id="KW-0012">Acyltransferase</keyword>
<dbReference type="Gene3D" id="3.30.2140.20">
    <property type="match status" value="1"/>
</dbReference>
<dbReference type="eggNOG" id="COG2162">
    <property type="taxonomic scope" value="Bacteria"/>
</dbReference>
<dbReference type="GO" id="GO:0004060">
    <property type="term" value="F:arylamine N-acetyltransferase activity"/>
    <property type="evidence" value="ECO:0007669"/>
    <property type="project" value="UniProtKB-EC"/>
</dbReference>
<reference evidence="3 4" key="1">
    <citation type="submission" date="2007-01" db="EMBL/GenBank/DDBJ databases">
        <authorList>
            <person name="Haygood M."/>
            <person name="Podell S."/>
            <person name="Anderson C."/>
            <person name="Hopkinson B."/>
            <person name="Roe K."/>
            <person name="Barbeau K."/>
            <person name="Gaasterland T."/>
            <person name="Ferriera S."/>
            <person name="Johnson J."/>
            <person name="Kravitz S."/>
            <person name="Beeson K."/>
            <person name="Sutton G."/>
            <person name="Rogers Y.-H."/>
            <person name="Friedman R."/>
            <person name="Frazier M."/>
            <person name="Venter J.C."/>
        </authorList>
    </citation>
    <scope>NUCLEOTIDE SEQUENCE [LARGE SCALE GENOMIC DNA]</scope>
    <source>
        <strain evidence="3 4">ATCC 23134</strain>
    </source>
</reference>
<comment type="similarity">
    <text evidence="1 2">Belongs to the arylamine N-acetyltransferase family.</text>
</comment>
<comment type="caution">
    <text evidence="3">The sequence shown here is derived from an EMBL/GenBank/DDBJ whole genome shotgun (WGS) entry which is preliminary data.</text>
</comment>
<dbReference type="AlphaFoldDB" id="A1ZLQ2"/>
<evidence type="ECO:0000256" key="2">
    <source>
        <dbReference type="RuleBase" id="RU003452"/>
    </source>
</evidence>
<name>A1ZLQ2_MICM2</name>
<protein>
    <submittedName>
        <fullName evidence="3">Arylamine N-acetyltransferase 2</fullName>
        <ecNumber evidence="3">2.3.1.5</ecNumber>
    </submittedName>
</protein>
<dbReference type="OrthoDB" id="7181050at2"/>
<evidence type="ECO:0000313" key="3">
    <source>
        <dbReference type="EMBL" id="EAY28806.1"/>
    </source>
</evidence>
<dbReference type="PRINTS" id="PR01543">
    <property type="entry name" value="ANATRNSFRASE"/>
</dbReference>